<evidence type="ECO:0000256" key="8">
    <source>
        <dbReference type="ARBA" id="ARBA00032829"/>
    </source>
</evidence>
<dbReference type="SUPFAM" id="SSF82171">
    <property type="entry name" value="DPP6 N-terminal domain-like"/>
    <property type="match status" value="1"/>
</dbReference>
<gene>
    <name evidence="12" type="ORF">GGI25_003713</name>
</gene>
<dbReference type="Pfam" id="PF00326">
    <property type="entry name" value="Peptidase_S9"/>
    <property type="match status" value="1"/>
</dbReference>
<feature type="domain" description="Acylamino-acid-releasing enzyme N-terminal" evidence="11">
    <location>
        <begin position="55"/>
        <end position="487"/>
    </location>
</feature>
<dbReference type="SUPFAM" id="SSF53474">
    <property type="entry name" value="alpha/beta-Hydrolases"/>
    <property type="match status" value="1"/>
</dbReference>
<evidence type="ECO:0000313" key="13">
    <source>
        <dbReference type="Proteomes" id="UP001151518"/>
    </source>
</evidence>
<dbReference type="GO" id="GO:0004252">
    <property type="term" value="F:serine-type endopeptidase activity"/>
    <property type="evidence" value="ECO:0007669"/>
    <property type="project" value="TreeGrafter"/>
</dbReference>
<keyword evidence="6" id="KW-0963">Cytoplasm</keyword>
<evidence type="ECO:0000259" key="10">
    <source>
        <dbReference type="Pfam" id="PF00326"/>
    </source>
</evidence>
<dbReference type="Gene3D" id="3.40.50.1820">
    <property type="entry name" value="alpha/beta hydrolase"/>
    <property type="match status" value="1"/>
</dbReference>
<sequence length="797" mass="86395">MYATPSSGNSSPEPVSADSTSIGDGRSNSKASVGFVRHLRKTFEEAYGHPSPLSAAVCRCEHPGLVSVEYTASQRDFARDIQRKVTSHMVFCIQDGKLSKLSTSTPADITNVCFSLQSPTDSSLLAVLRSVSSTERVVEIWRNDALLKCIDVTNKHGDFYGDSIFGSLAWSNNNSCIVYTAERPEYAKAKAESSGTADAATSDAEKIFDENVTGDIDGGVGGVADSRRYEMDSDWGETFNGKRPPVLVMLDVETASVTILPSPDGVSPGQAQFLPDSIAANGVPRIVFTGYKHTIRKYGIVYCQNRPSGIYTCDLGAKEFECIYSGAVRSPRVTPSGSGVVFLSTMLGGPHASTSELVFYDLECRDSRVVVPIIPRPLDGQQRINDTLLPDGFVGIYADQLPMNPWLRIDSHPKRDILVFTSVWRSTNAILTYDIQNQALERQTPVDNTSSNSVLSANGDLVAGIISTPGEPGSLMIGEAIDDASPSVGKVKIKWHKQQILSSGSLSWKVIQSSESKSSVLLPESIFVYPANSGAETRYFWKDGKPKSRPLIVQPHGGPHAAFTLDYDPCTAGLAKLGFGVLLVNFTGSLGFGQDSVFAQIGNMDTLTIDEIQHSAAQIHKSNEGDADATVYLGGSYSGYTGAMLAGLVPGFYRGIVLGNPVINIGENAAMCDIPDWCWTELGLEYNFEMPPELTPDVFAQMWKVSPSRLTHKVQDPILLLLGANDRRVPPPQSLSYYYRLKAAKVPVQCKIYPSVGHPLDSIEAKRDSFVSIARFYASSLERKDSKDRNAAVPLSL</sequence>
<dbReference type="PANTHER" id="PTHR42776:SF4">
    <property type="entry name" value="ACYLAMINO-ACID-RELEASING ENZYME"/>
    <property type="match status" value="1"/>
</dbReference>
<comment type="subunit">
    <text evidence="4">Homotetramer.</text>
</comment>
<evidence type="ECO:0000256" key="3">
    <source>
        <dbReference type="ARBA" id="ARBA00010040"/>
    </source>
</evidence>
<accession>A0A9W8G6A1</accession>
<dbReference type="PANTHER" id="PTHR42776">
    <property type="entry name" value="SERINE PEPTIDASE S9 FAMILY MEMBER"/>
    <property type="match status" value="1"/>
</dbReference>
<dbReference type="InterPro" id="IPR045550">
    <property type="entry name" value="AARE_N"/>
</dbReference>
<keyword evidence="7" id="KW-0378">Hydrolase</keyword>
<evidence type="ECO:0000256" key="6">
    <source>
        <dbReference type="ARBA" id="ARBA00022490"/>
    </source>
</evidence>
<dbReference type="GO" id="GO:0008242">
    <property type="term" value="F:omega peptidase activity"/>
    <property type="evidence" value="ECO:0007669"/>
    <property type="project" value="UniProtKB-EC"/>
</dbReference>
<comment type="subcellular location">
    <subcellularLocation>
        <location evidence="2">Cytoplasm</location>
    </subcellularLocation>
</comment>
<dbReference type="GO" id="GO:0006508">
    <property type="term" value="P:proteolysis"/>
    <property type="evidence" value="ECO:0007669"/>
    <property type="project" value="InterPro"/>
</dbReference>
<dbReference type="AlphaFoldDB" id="A0A9W8G6A1"/>
<organism evidence="12 13">
    <name type="scientific">Coemansia spiralis</name>
    <dbReference type="NCBI Taxonomy" id="417178"/>
    <lineage>
        <taxon>Eukaryota</taxon>
        <taxon>Fungi</taxon>
        <taxon>Fungi incertae sedis</taxon>
        <taxon>Zoopagomycota</taxon>
        <taxon>Kickxellomycotina</taxon>
        <taxon>Kickxellomycetes</taxon>
        <taxon>Kickxellales</taxon>
        <taxon>Kickxellaceae</taxon>
        <taxon>Coemansia</taxon>
    </lineage>
</organism>
<dbReference type="InterPro" id="IPR001375">
    <property type="entry name" value="Peptidase_S9_cat"/>
</dbReference>
<dbReference type="Pfam" id="PF19283">
    <property type="entry name" value="APEH_N"/>
    <property type="match status" value="1"/>
</dbReference>
<reference evidence="12" key="1">
    <citation type="submission" date="2022-07" db="EMBL/GenBank/DDBJ databases">
        <title>Phylogenomic reconstructions and comparative analyses of Kickxellomycotina fungi.</title>
        <authorList>
            <person name="Reynolds N.K."/>
            <person name="Stajich J.E."/>
            <person name="Barry K."/>
            <person name="Grigoriev I.V."/>
            <person name="Crous P."/>
            <person name="Smith M.E."/>
        </authorList>
    </citation>
    <scope>NUCLEOTIDE SEQUENCE</scope>
    <source>
        <strain evidence="12">NRRL 3115</strain>
    </source>
</reference>
<dbReference type="GO" id="GO:0005737">
    <property type="term" value="C:cytoplasm"/>
    <property type="evidence" value="ECO:0007669"/>
    <property type="project" value="UniProtKB-SubCell"/>
</dbReference>
<dbReference type="EC" id="3.4.19.1" evidence="5"/>
<dbReference type="OrthoDB" id="43744at2759"/>
<proteinExistence type="inferred from homology"/>
<protein>
    <recommendedName>
        <fullName evidence="5">acylaminoacyl-peptidase</fullName>
        <ecNumber evidence="5">3.4.19.1</ecNumber>
    </recommendedName>
    <alternativeName>
        <fullName evidence="8">Dipeptidyl-peptidase V</fullName>
    </alternativeName>
</protein>
<comment type="catalytic activity">
    <reaction evidence="1">
        <text>Cleavage of an N-acetyl or N-formyl amino acid from the N-terminus of a polypeptide.</text>
        <dbReference type="EC" id="3.4.19.1"/>
    </reaction>
</comment>
<dbReference type="InterPro" id="IPR029058">
    <property type="entry name" value="AB_hydrolase_fold"/>
</dbReference>
<dbReference type="Proteomes" id="UP001151518">
    <property type="component" value="Unassembled WGS sequence"/>
</dbReference>
<comment type="similarity">
    <text evidence="3">Belongs to the peptidase S9C family.</text>
</comment>
<evidence type="ECO:0000256" key="5">
    <source>
        <dbReference type="ARBA" id="ARBA00012917"/>
    </source>
</evidence>
<feature type="domain" description="Peptidase S9 prolyl oligopeptidase catalytic" evidence="10">
    <location>
        <begin position="574"/>
        <end position="781"/>
    </location>
</feature>
<evidence type="ECO:0000313" key="12">
    <source>
        <dbReference type="EMBL" id="KAJ2676207.1"/>
    </source>
</evidence>
<evidence type="ECO:0000256" key="9">
    <source>
        <dbReference type="SAM" id="MobiDB-lite"/>
    </source>
</evidence>
<feature type="region of interest" description="Disordered" evidence="9">
    <location>
        <begin position="1"/>
        <end position="28"/>
    </location>
</feature>
<evidence type="ECO:0000256" key="2">
    <source>
        <dbReference type="ARBA" id="ARBA00004496"/>
    </source>
</evidence>
<name>A0A9W8G6A1_9FUNG</name>
<comment type="caution">
    <text evidence="12">The sequence shown here is derived from an EMBL/GenBank/DDBJ whole genome shotgun (WGS) entry which is preliminary data.</text>
</comment>
<evidence type="ECO:0000256" key="1">
    <source>
        <dbReference type="ARBA" id="ARBA00000721"/>
    </source>
</evidence>
<evidence type="ECO:0000256" key="4">
    <source>
        <dbReference type="ARBA" id="ARBA00011881"/>
    </source>
</evidence>
<dbReference type="EMBL" id="JANBTW010000042">
    <property type="protein sequence ID" value="KAJ2676207.1"/>
    <property type="molecule type" value="Genomic_DNA"/>
</dbReference>
<evidence type="ECO:0000256" key="7">
    <source>
        <dbReference type="ARBA" id="ARBA00022801"/>
    </source>
</evidence>
<evidence type="ECO:0000259" key="11">
    <source>
        <dbReference type="Pfam" id="PF19283"/>
    </source>
</evidence>